<evidence type="ECO:0000256" key="5">
    <source>
        <dbReference type="ARBA" id="ARBA00022989"/>
    </source>
</evidence>
<keyword evidence="4" id="KW-0378">Hydrolase</keyword>
<dbReference type="RefSeq" id="XP_004339641.1">
    <property type="nucleotide sequence ID" value="XM_004339593.1"/>
</dbReference>
<dbReference type="EMBL" id="KB007974">
    <property type="protein sequence ID" value="ELR17628.1"/>
    <property type="molecule type" value="Genomic_DNA"/>
</dbReference>
<evidence type="ECO:0000256" key="4">
    <source>
        <dbReference type="ARBA" id="ARBA00022801"/>
    </source>
</evidence>
<evidence type="ECO:0000313" key="10">
    <source>
        <dbReference type="EMBL" id="ELR17628.1"/>
    </source>
</evidence>
<sequence>MEAAPPATAAETWGGREGVWGRPVGSFTNGCESDYALTRLVGEPFNTLAALAIVGIGLFGLYHCAPPGHELRTRATYLALALLGAGAALFHVTLLEFTELFHGLPVVYAACVLLFSVLTSQREPPFKATESQVPATRRAHYSPLPTREESTDSSVAVLPQLVLCLAVYAGISTLAPILLDFDELVPLVPMFAGIALAALALQSWRAYSEHQPILDEAGAAALGKASLGIFALALVFWLVETQYCTTIAVWNFHALWHVLEGVAGYLLCVFLSACRAISLGWDVNILYWRSVVPVIVIDRDPVSYSMEF</sequence>
<dbReference type="AlphaFoldDB" id="L8GYN2"/>
<dbReference type="GeneID" id="14917951"/>
<dbReference type="STRING" id="1257118.L8GYN2"/>
<keyword evidence="5 9" id="KW-1133">Transmembrane helix</keyword>
<feature type="transmembrane region" description="Helical" evidence="9">
    <location>
        <begin position="254"/>
        <end position="274"/>
    </location>
</feature>
<feature type="binding site" evidence="8">
    <location>
        <position position="257"/>
    </location>
    <ligand>
        <name>Zn(2+)</name>
        <dbReference type="ChEBI" id="CHEBI:29105"/>
        <note>catalytic</note>
    </ligand>
</feature>
<reference evidence="10 11" key="1">
    <citation type="journal article" date="2013" name="Genome Biol.">
        <title>Genome of Acanthamoeba castellanii highlights extensive lateral gene transfer and early evolution of tyrosine kinase signaling.</title>
        <authorList>
            <person name="Clarke M."/>
            <person name="Lohan A.J."/>
            <person name="Liu B."/>
            <person name="Lagkouvardos I."/>
            <person name="Roy S."/>
            <person name="Zafar N."/>
            <person name="Bertelli C."/>
            <person name="Schilde C."/>
            <person name="Kianianmomeni A."/>
            <person name="Burglin T.R."/>
            <person name="Frech C."/>
            <person name="Turcotte B."/>
            <person name="Kopec K.O."/>
            <person name="Synnott J.M."/>
            <person name="Choo C."/>
            <person name="Paponov I."/>
            <person name="Finkler A."/>
            <person name="Soon Heng Tan C."/>
            <person name="Hutchins A.P."/>
            <person name="Weinmeier T."/>
            <person name="Rattei T."/>
            <person name="Chu J.S."/>
            <person name="Gimenez G."/>
            <person name="Irimia M."/>
            <person name="Rigden D.J."/>
            <person name="Fitzpatrick D.A."/>
            <person name="Lorenzo-Morales J."/>
            <person name="Bateman A."/>
            <person name="Chiu C.H."/>
            <person name="Tang P."/>
            <person name="Hegemann P."/>
            <person name="Fromm H."/>
            <person name="Raoult D."/>
            <person name="Greub G."/>
            <person name="Miranda-Saavedra D."/>
            <person name="Chen N."/>
            <person name="Nash P."/>
            <person name="Ginger M.L."/>
            <person name="Horn M."/>
            <person name="Schaap P."/>
            <person name="Caler L."/>
            <person name="Loftus B."/>
        </authorList>
    </citation>
    <scope>NUCLEOTIDE SEQUENCE [LARGE SCALE GENOMIC DNA]</scope>
    <source>
        <strain evidence="10 11">Neff</strain>
    </source>
</reference>
<dbReference type="VEuPathDB" id="AmoebaDB:ACA1_063920"/>
<evidence type="ECO:0000256" key="1">
    <source>
        <dbReference type="ARBA" id="ARBA00004141"/>
    </source>
</evidence>
<dbReference type="Pfam" id="PF05875">
    <property type="entry name" value="Ceramidase"/>
    <property type="match status" value="1"/>
</dbReference>
<name>L8GYN2_ACACF</name>
<comment type="subcellular location">
    <subcellularLocation>
        <location evidence="1">Membrane</location>
        <topology evidence="1">Multi-pass membrane protein</topology>
    </subcellularLocation>
</comment>
<feature type="binding site" evidence="8">
    <location>
        <position position="91"/>
    </location>
    <ligand>
        <name>Zn(2+)</name>
        <dbReference type="ChEBI" id="CHEBI:29105"/>
        <note>catalytic</note>
    </ligand>
</feature>
<keyword evidence="11" id="KW-1185">Reference proteome</keyword>
<dbReference type="PANTHER" id="PTHR46187:SF3">
    <property type="entry name" value="ALKALINE CERAMIDASE 3"/>
    <property type="match status" value="1"/>
</dbReference>
<dbReference type="GO" id="GO:0016811">
    <property type="term" value="F:hydrolase activity, acting on carbon-nitrogen (but not peptide) bonds, in linear amides"/>
    <property type="evidence" value="ECO:0007669"/>
    <property type="project" value="InterPro"/>
</dbReference>
<protein>
    <recommendedName>
        <fullName evidence="12">Ceramidase</fullName>
    </recommendedName>
</protein>
<feature type="transmembrane region" description="Helical" evidence="9">
    <location>
        <begin position="155"/>
        <end position="178"/>
    </location>
</feature>
<dbReference type="GO" id="GO:0005789">
    <property type="term" value="C:endoplasmic reticulum membrane"/>
    <property type="evidence" value="ECO:0007669"/>
    <property type="project" value="TreeGrafter"/>
</dbReference>
<feature type="transmembrane region" description="Helical" evidence="9">
    <location>
        <begin position="219"/>
        <end position="239"/>
    </location>
</feature>
<evidence type="ECO:0008006" key="12">
    <source>
        <dbReference type="Google" id="ProtNLM"/>
    </source>
</evidence>
<gene>
    <name evidence="10" type="ORF">ACA1_063920</name>
</gene>
<organism evidence="10 11">
    <name type="scientific">Acanthamoeba castellanii (strain ATCC 30010 / Neff)</name>
    <dbReference type="NCBI Taxonomy" id="1257118"/>
    <lineage>
        <taxon>Eukaryota</taxon>
        <taxon>Amoebozoa</taxon>
        <taxon>Discosea</taxon>
        <taxon>Longamoebia</taxon>
        <taxon>Centramoebida</taxon>
        <taxon>Acanthamoebidae</taxon>
        <taxon>Acanthamoeba</taxon>
    </lineage>
</organism>
<evidence type="ECO:0000313" key="11">
    <source>
        <dbReference type="Proteomes" id="UP000011083"/>
    </source>
</evidence>
<dbReference type="GO" id="GO:0046514">
    <property type="term" value="P:ceramide catabolic process"/>
    <property type="evidence" value="ECO:0007669"/>
    <property type="project" value="TreeGrafter"/>
</dbReference>
<feature type="transmembrane region" description="Helical" evidence="9">
    <location>
        <begin position="77"/>
        <end position="94"/>
    </location>
</feature>
<dbReference type="KEGG" id="acan:ACA1_063920"/>
<evidence type="ECO:0000256" key="3">
    <source>
        <dbReference type="ARBA" id="ARBA00022692"/>
    </source>
</evidence>
<feature type="transmembrane region" description="Helical" evidence="9">
    <location>
        <begin position="100"/>
        <end position="118"/>
    </location>
</feature>
<feature type="binding site" evidence="7">
    <location>
        <position position="32"/>
    </location>
    <ligand>
        <name>Ca(2+)</name>
        <dbReference type="ChEBI" id="CHEBI:29108"/>
    </ligand>
</feature>
<dbReference type="Proteomes" id="UP000011083">
    <property type="component" value="Unassembled WGS sequence"/>
</dbReference>
<evidence type="ECO:0000256" key="8">
    <source>
        <dbReference type="PIRSR" id="PIRSR608901-2"/>
    </source>
</evidence>
<feature type="binding site" evidence="8">
    <location>
        <position position="253"/>
    </location>
    <ligand>
        <name>Zn(2+)</name>
        <dbReference type="ChEBI" id="CHEBI:29105"/>
        <note>catalytic</note>
    </ligand>
</feature>
<accession>L8GYN2</accession>
<evidence type="ECO:0000256" key="9">
    <source>
        <dbReference type="SAM" id="Phobius"/>
    </source>
</evidence>
<comment type="similarity">
    <text evidence="2">Belongs to the alkaline ceramidase family.</text>
</comment>
<feature type="transmembrane region" description="Helical" evidence="9">
    <location>
        <begin position="45"/>
        <end position="65"/>
    </location>
</feature>
<keyword evidence="7" id="KW-0106">Calcium</keyword>
<dbReference type="InterPro" id="IPR008901">
    <property type="entry name" value="ACER"/>
</dbReference>
<feature type="transmembrane region" description="Helical" evidence="9">
    <location>
        <begin position="184"/>
        <end position="207"/>
    </location>
</feature>
<keyword evidence="7" id="KW-0479">Metal-binding</keyword>
<keyword evidence="6 9" id="KW-0472">Membrane</keyword>
<comment type="cofactor">
    <cofactor evidence="8">
        <name>Zn(2+)</name>
        <dbReference type="ChEBI" id="CHEBI:29105"/>
    </cofactor>
</comment>
<keyword evidence="8" id="KW-0862">Zinc</keyword>
<dbReference type="GO" id="GO:0046872">
    <property type="term" value="F:metal ion binding"/>
    <property type="evidence" value="ECO:0007669"/>
    <property type="project" value="UniProtKB-KW"/>
</dbReference>
<feature type="binding site" evidence="7">
    <location>
        <position position="43"/>
    </location>
    <ligand>
        <name>Ca(2+)</name>
        <dbReference type="ChEBI" id="CHEBI:29108"/>
    </ligand>
</feature>
<dbReference type="GO" id="GO:0046513">
    <property type="term" value="P:ceramide biosynthetic process"/>
    <property type="evidence" value="ECO:0007669"/>
    <property type="project" value="TreeGrafter"/>
</dbReference>
<proteinExistence type="inferred from homology"/>
<dbReference type="OrthoDB" id="187171at2759"/>
<dbReference type="OMA" id="FWHILIF"/>
<evidence type="ECO:0000256" key="7">
    <source>
        <dbReference type="PIRSR" id="PIRSR608901-1"/>
    </source>
</evidence>
<evidence type="ECO:0000256" key="6">
    <source>
        <dbReference type="ARBA" id="ARBA00023136"/>
    </source>
</evidence>
<evidence type="ECO:0000256" key="2">
    <source>
        <dbReference type="ARBA" id="ARBA00009780"/>
    </source>
</evidence>
<dbReference type="PANTHER" id="PTHR46187">
    <property type="entry name" value="ALKALINE CERAMIDASE 3"/>
    <property type="match status" value="1"/>
</dbReference>
<keyword evidence="3 9" id="KW-0812">Transmembrane</keyword>